<dbReference type="InterPro" id="IPR043519">
    <property type="entry name" value="NT_sf"/>
</dbReference>
<evidence type="ECO:0000313" key="1">
    <source>
        <dbReference type="EMBL" id="QHA06270.1"/>
    </source>
</evidence>
<dbReference type="SUPFAM" id="SSF81301">
    <property type="entry name" value="Nucleotidyltransferase"/>
    <property type="match status" value="1"/>
</dbReference>
<reference evidence="1 2" key="1">
    <citation type="submission" date="2019-12" db="EMBL/GenBank/DDBJ databases">
        <title>Streptomyces sp. strain T44 isolated from rhizosphere soil of Broussonetia papyrifera.</title>
        <authorList>
            <person name="Mo P."/>
        </authorList>
    </citation>
    <scope>NUCLEOTIDE SEQUENCE [LARGE SCALE GENOMIC DNA]</scope>
    <source>
        <strain evidence="1 2">T44</strain>
    </source>
</reference>
<evidence type="ECO:0000313" key="2">
    <source>
        <dbReference type="Proteomes" id="UP000436138"/>
    </source>
</evidence>
<protein>
    <submittedName>
        <fullName evidence="1">Uncharacterized protein</fullName>
    </submittedName>
</protein>
<dbReference type="KEGG" id="sbro:GQF42_26000"/>
<organism evidence="1 2">
    <name type="scientific">Streptomyces broussonetiae</name>
    <dbReference type="NCBI Taxonomy" id="2686304"/>
    <lineage>
        <taxon>Bacteria</taxon>
        <taxon>Bacillati</taxon>
        <taxon>Actinomycetota</taxon>
        <taxon>Actinomycetes</taxon>
        <taxon>Kitasatosporales</taxon>
        <taxon>Streptomycetaceae</taxon>
        <taxon>Streptomyces</taxon>
    </lineage>
</organism>
<dbReference type="RefSeq" id="WP_158923748.1">
    <property type="nucleotide sequence ID" value="NZ_CP047020.1"/>
</dbReference>
<proteinExistence type="predicted"/>
<name>A0A6I6N8L2_9ACTN</name>
<gene>
    <name evidence="1" type="ORF">GQF42_26000</name>
</gene>
<dbReference type="AlphaFoldDB" id="A0A6I6N8L2"/>
<keyword evidence="2" id="KW-1185">Reference proteome</keyword>
<accession>A0A6I6N8L2</accession>
<dbReference type="Proteomes" id="UP000436138">
    <property type="component" value="Chromosome"/>
</dbReference>
<sequence length="136" mass="14866">MELDGHPLIRELRSLELPAADYVVAGSGPLLAHGLRSVVHDLDIVARGDAWKAALRLGTPETPPSGSGCLVSLFDGDIEVFDRWLPGSPGPDEMIEAAEWVQGIPFSPLRDVLTWKEGLGRQKDQQDVKLIRDYLA</sequence>
<dbReference type="EMBL" id="CP047020">
    <property type="protein sequence ID" value="QHA06270.1"/>
    <property type="molecule type" value="Genomic_DNA"/>
</dbReference>